<dbReference type="Gene3D" id="3.40.720.10">
    <property type="entry name" value="Alkaline Phosphatase, subunit A"/>
    <property type="match status" value="1"/>
</dbReference>
<dbReference type="CDD" id="cd16035">
    <property type="entry name" value="sulfatase_like"/>
    <property type="match status" value="1"/>
</dbReference>
<keyword evidence="4" id="KW-1185">Reference proteome</keyword>
<dbReference type="InterPro" id="IPR017850">
    <property type="entry name" value="Alkaline_phosphatase_core_sf"/>
</dbReference>
<gene>
    <name evidence="3" type="ORF">F2P47_14645</name>
</gene>
<dbReference type="RefSeq" id="WP_152217123.1">
    <property type="nucleotide sequence ID" value="NZ_WESC01000014.1"/>
</dbReference>
<evidence type="ECO:0000313" key="3">
    <source>
        <dbReference type="EMBL" id="KAB7739032.1"/>
    </source>
</evidence>
<keyword evidence="1" id="KW-0732">Signal</keyword>
<comment type="caution">
    <text evidence="3">The sequence shown here is derived from an EMBL/GenBank/DDBJ whole genome shotgun (WGS) entry which is preliminary data.</text>
</comment>
<dbReference type="SUPFAM" id="SSF53649">
    <property type="entry name" value="Alkaline phosphatase-like"/>
    <property type="match status" value="1"/>
</dbReference>
<proteinExistence type="predicted"/>
<protein>
    <submittedName>
        <fullName evidence="3">Sulfatase-like hydrolase/transferase</fullName>
    </submittedName>
</protein>
<organism evidence="3 4">
    <name type="scientific">Parvibaculum sedimenti</name>
    <dbReference type="NCBI Taxonomy" id="2608632"/>
    <lineage>
        <taxon>Bacteria</taxon>
        <taxon>Pseudomonadati</taxon>
        <taxon>Pseudomonadota</taxon>
        <taxon>Alphaproteobacteria</taxon>
        <taxon>Hyphomicrobiales</taxon>
        <taxon>Parvibaculaceae</taxon>
        <taxon>Parvibaculum</taxon>
    </lineage>
</organism>
<dbReference type="PANTHER" id="PTHR46615">
    <property type="entry name" value="ARYLSULFATASE K"/>
    <property type="match status" value="1"/>
</dbReference>
<reference evidence="3 4" key="1">
    <citation type="submission" date="2019-09" db="EMBL/GenBank/DDBJ databases">
        <title>Parvibaculum sedimenti sp. nov., isolated from sediment.</title>
        <authorList>
            <person name="Wang Y."/>
        </authorList>
    </citation>
    <scope>NUCLEOTIDE SEQUENCE [LARGE SCALE GENOMIC DNA]</scope>
    <source>
        <strain evidence="3 4">HXT-9</strain>
    </source>
</reference>
<keyword evidence="3" id="KW-0808">Transferase</keyword>
<dbReference type="Proteomes" id="UP000468901">
    <property type="component" value="Unassembled WGS sequence"/>
</dbReference>
<feature type="chain" id="PRO_5026821146" evidence="1">
    <location>
        <begin position="31"/>
        <end position="573"/>
    </location>
</feature>
<dbReference type="GO" id="GO:0004065">
    <property type="term" value="F:arylsulfatase activity"/>
    <property type="evidence" value="ECO:0007669"/>
    <property type="project" value="TreeGrafter"/>
</dbReference>
<dbReference type="AlphaFoldDB" id="A0A6N6VGJ0"/>
<dbReference type="InterPro" id="IPR000917">
    <property type="entry name" value="Sulfatase_N"/>
</dbReference>
<dbReference type="InterPro" id="IPR006311">
    <property type="entry name" value="TAT_signal"/>
</dbReference>
<accession>A0A6N6VGJ0</accession>
<evidence type="ECO:0000256" key="1">
    <source>
        <dbReference type="SAM" id="SignalP"/>
    </source>
</evidence>
<dbReference type="PROSITE" id="PS51318">
    <property type="entry name" value="TAT"/>
    <property type="match status" value="1"/>
</dbReference>
<keyword evidence="3" id="KW-0378">Hydrolase</keyword>
<dbReference type="GO" id="GO:0016740">
    <property type="term" value="F:transferase activity"/>
    <property type="evidence" value="ECO:0007669"/>
    <property type="project" value="UniProtKB-KW"/>
</dbReference>
<dbReference type="EMBL" id="WESC01000014">
    <property type="protein sequence ID" value="KAB7739032.1"/>
    <property type="molecule type" value="Genomic_DNA"/>
</dbReference>
<feature type="signal peptide" evidence="1">
    <location>
        <begin position="1"/>
        <end position="30"/>
    </location>
</feature>
<evidence type="ECO:0000313" key="4">
    <source>
        <dbReference type="Proteomes" id="UP000468901"/>
    </source>
</evidence>
<feature type="domain" description="Sulfatase N-terminal" evidence="2">
    <location>
        <begin position="40"/>
        <end position="395"/>
    </location>
</feature>
<dbReference type="PANTHER" id="PTHR46615:SF1">
    <property type="entry name" value="ARYLSULFATASE K"/>
    <property type="match status" value="1"/>
</dbReference>
<sequence>MTGKQHPTRRRVLGVGAAALGVASSGTAFGAPAALRSKKPNILFVMTDQERSASLPGNLDLPAHDWMRERGTFFPKYNVNTTPCSPSRSVIYFGRHTQQTDMVVNDGAPPFPVLNTKLRSIGHHLRDLGYYTAYKGKWHLSDLPHAAQLGYGPYAKTDKALEAFGFSDYNIDGDPHGKVWDGYRFDGPTVSASIQWLDEVGRKLDKPWFLAVNLVNPHDICFFEAWPGQTATRGNPDVLSPLAPAPANDIYDKDWSDIPLPESFYRQPADNEPWAVKSYRGICDLTYGRLPDDEHIWRRNQSYYFNCMRDASTKIRRLFSALETFGLADNTIVVYTADHGEMAGAQRLRQKGPVIFKENVAVPLYISHPDARTPRSVDSLGNTLDLLPTIYEFAGGDVGQLEDPLGKLPGVSLAAAVTGGRTERDARGAFYNYGVPFYIDPQMMEAMMREGRTPSMSSIFIEALKLGHLGPSRTNRGLHRGVYDGRYKFARFFALGEHHIPKDWDMLLAHNDLALYDTETDPNELNNLARDPEAHKDLIWSLCQKTTALIETEIGRDEGQEFGKRCFVHTLTG</sequence>
<dbReference type="GO" id="GO:0015024">
    <property type="term" value="F:glucuronate-2-sulfatase activity"/>
    <property type="evidence" value="ECO:0007669"/>
    <property type="project" value="TreeGrafter"/>
</dbReference>
<evidence type="ECO:0000259" key="2">
    <source>
        <dbReference type="Pfam" id="PF00884"/>
    </source>
</evidence>
<dbReference type="Pfam" id="PF00884">
    <property type="entry name" value="Sulfatase"/>
    <property type="match status" value="1"/>
</dbReference>
<name>A0A6N6VGJ0_9HYPH</name>
<dbReference type="InterPro" id="IPR051849">
    <property type="entry name" value="GAG-degrading_sulfatase"/>
</dbReference>